<proteinExistence type="inferred from homology"/>
<evidence type="ECO:0008006" key="6">
    <source>
        <dbReference type="Google" id="ProtNLM"/>
    </source>
</evidence>
<accession>A0ABU9TX22</accession>
<comment type="caution">
    <text evidence="4">The sequence shown here is derived from an EMBL/GenBank/DDBJ whole genome shotgun (WGS) entry which is preliminary data.</text>
</comment>
<evidence type="ECO:0000256" key="1">
    <source>
        <dbReference type="ARBA" id="ARBA00010587"/>
    </source>
</evidence>
<gene>
    <name evidence="4" type="ORF">WNY58_15035</name>
</gene>
<evidence type="ECO:0000313" key="4">
    <source>
        <dbReference type="EMBL" id="MEM5537702.1"/>
    </source>
</evidence>
<dbReference type="RefSeq" id="WP_067987512.1">
    <property type="nucleotide sequence ID" value="NZ_CAXBCE010000019.1"/>
</dbReference>
<comment type="similarity">
    <text evidence="1">Belongs to the hemerythrin family.</text>
</comment>
<organism evidence="4 5">
    <name type="scientific">Neptuniibacter pectenicola</name>
    <dbReference type="NCBI Taxonomy" id="1806669"/>
    <lineage>
        <taxon>Bacteria</taxon>
        <taxon>Pseudomonadati</taxon>
        <taxon>Pseudomonadota</taxon>
        <taxon>Gammaproteobacteria</taxon>
        <taxon>Oceanospirillales</taxon>
        <taxon>Oceanospirillaceae</taxon>
        <taxon>Neptuniibacter</taxon>
    </lineage>
</organism>
<evidence type="ECO:0000256" key="2">
    <source>
        <dbReference type="ARBA" id="ARBA00022723"/>
    </source>
</evidence>
<evidence type="ECO:0000313" key="5">
    <source>
        <dbReference type="Proteomes" id="UP001449225"/>
    </source>
</evidence>
<keyword evidence="3" id="KW-0408">Iron</keyword>
<name>A0ABU9TX22_9GAMM</name>
<dbReference type="InterPro" id="IPR035938">
    <property type="entry name" value="Hemerythrin-like_sf"/>
</dbReference>
<evidence type="ECO:0000256" key="3">
    <source>
        <dbReference type="ARBA" id="ARBA00023004"/>
    </source>
</evidence>
<sequence>MKRSEILKPLSREHHVALVHAKRLLAFSEQDADAMLSYWQEVRTAVLADLNRHFEEEELLVQDIDEPLLERFHDEHRQLRGLMQTDNVKQLTIFAMLLTDHIRFEERELFPCLETLHYNILDRNRVS</sequence>
<dbReference type="EMBL" id="JBBMRA010000018">
    <property type="protein sequence ID" value="MEM5537702.1"/>
    <property type="molecule type" value="Genomic_DNA"/>
</dbReference>
<keyword evidence="2" id="KW-0479">Metal-binding</keyword>
<reference evidence="4 5" key="1">
    <citation type="submission" date="2024-03" db="EMBL/GenBank/DDBJ databases">
        <title>Community enrichment and isolation of bacterial strains for fucoidan degradation.</title>
        <authorList>
            <person name="Sichert A."/>
        </authorList>
    </citation>
    <scope>NUCLEOTIDE SEQUENCE [LARGE SCALE GENOMIC DNA]</scope>
    <source>
        <strain evidence="4 5">AS76</strain>
    </source>
</reference>
<dbReference type="SUPFAM" id="SSF47188">
    <property type="entry name" value="Hemerythrin-like"/>
    <property type="match status" value="1"/>
</dbReference>
<protein>
    <recommendedName>
        <fullName evidence="6">Hemerythrin HHE cation binding domain-containing protein</fullName>
    </recommendedName>
</protein>
<keyword evidence="5" id="KW-1185">Reference proteome</keyword>
<dbReference type="Proteomes" id="UP001449225">
    <property type="component" value="Unassembled WGS sequence"/>
</dbReference>